<evidence type="ECO:0000256" key="1">
    <source>
        <dbReference type="SAM" id="Phobius"/>
    </source>
</evidence>
<dbReference type="OrthoDB" id="6218504at2"/>
<feature type="transmembrane region" description="Helical" evidence="1">
    <location>
        <begin position="320"/>
        <end position="340"/>
    </location>
</feature>
<proteinExistence type="predicted"/>
<dbReference type="AlphaFoldDB" id="A0A099L575"/>
<dbReference type="EMBL" id="JQEC01000002">
    <property type="protein sequence ID" value="KGJ97322.1"/>
    <property type="molecule type" value="Genomic_DNA"/>
</dbReference>
<name>A0A099L575_COLPS</name>
<protein>
    <submittedName>
        <fullName evidence="2">Uncharacterized protein</fullName>
    </submittedName>
</protein>
<feature type="transmembrane region" description="Helical" evidence="1">
    <location>
        <begin position="34"/>
        <end position="55"/>
    </location>
</feature>
<dbReference type="RefSeq" id="WP_033080236.1">
    <property type="nucleotide sequence ID" value="NZ_JQEC01000002.1"/>
</dbReference>
<reference evidence="2 3" key="1">
    <citation type="submission" date="2014-08" db="EMBL/GenBank/DDBJ databases">
        <title>Genomic and Phenotypic Diversity of Colwellia psychrerythraea strains from Disparate Marine Basins.</title>
        <authorList>
            <person name="Techtmann S.M."/>
            <person name="Stelling S.C."/>
            <person name="Utturkar S.M."/>
            <person name="Alshibli N."/>
            <person name="Harris A."/>
            <person name="Brown S.D."/>
            <person name="Hazen T.C."/>
        </authorList>
    </citation>
    <scope>NUCLEOTIDE SEQUENCE [LARGE SCALE GENOMIC DNA]</scope>
    <source>
        <strain evidence="2 3">GAB14E</strain>
    </source>
</reference>
<organism evidence="2 3">
    <name type="scientific">Colwellia psychrerythraea</name>
    <name type="common">Vibrio psychroerythus</name>
    <dbReference type="NCBI Taxonomy" id="28229"/>
    <lineage>
        <taxon>Bacteria</taxon>
        <taxon>Pseudomonadati</taxon>
        <taxon>Pseudomonadota</taxon>
        <taxon>Gammaproteobacteria</taxon>
        <taxon>Alteromonadales</taxon>
        <taxon>Colwelliaceae</taxon>
        <taxon>Colwellia</taxon>
    </lineage>
</organism>
<dbReference type="PATRIC" id="fig|28229.3.peg.64"/>
<accession>A0A099L575</accession>
<gene>
    <name evidence="2" type="ORF">GAB14E_0911</name>
</gene>
<keyword evidence="1" id="KW-0472">Membrane</keyword>
<keyword evidence="1" id="KW-0812">Transmembrane</keyword>
<dbReference type="Proteomes" id="UP000029868">
    <property type="component" value="Unassembled WGS sequence"/>
</dbReference>
<sequence>MTSIKTDKKTNKLALSKVNQKGGISKPFHQYFTLYFQALFLLVLIALASALWFSLQQYKYSQTLINEQLVPLQTQFHQQTYLINSNKVIDEILQSVNAHTLITLQQSLSLQSKKLSLLTSTNKSIYQQWFSENNIATNLVTSIESSQTKNELLKNKALIQLDTLLDAILIELNKPGIDSLPEKLLLQLQSRLMGIVTMFKRLSLQTPIGAFAQQSNQLDEMFVADYSKLLAEQQGDSQNMADIVRDFIRLEDLILKSGVLVKWHDQLSLMGDYQQQLVVQQQQLQSILDGLSNESQGNNPTVKNYLTGDNKTAVLNRLSLWQFIVSAFILACVVALLWFIRAKIKATSQYNTRCIIRALEAEKPSDSTGDPLFFTALKNSSVLSVESEQLINKIEQINSSDFSEIDYSALIDKNKKLTDEVLKENSKYAQLKLELDLVEFNALAKKKSQLQLEQQRGKALQLATLRQLVLLGRIALTTTMNSIDKAENNYLFLAHLQARDSIRKLNRASCYRYLKSSDAVLTLSDVNLVAQIQSVLFNLSNKLSQFENSISLTIDERIITKVNLDAELFTEMLKAYIRLLFAQHKQMKLELSLQLTDKNEGQQLVCFTGHVTTTEEVVQLPKSLKNFNDDSMELDELSEYFNTLLRYQHGNDISAKLMDQGYLFNFTLPLAVINNQQENSYQVLSIPRNLSNIAPACEKLTAKYFIMPIEVLLAVKEPMKYQRLQQLLQNMGLQITFVSCEIMLKKYWQSGRFVILMTEFDYQPFTTFMVDEGKQTSEKTTLVRGVFNLENLNDLTNKTTKYSHWLVGQLAADSAVSELITAMTPWLKERESSEACSKKTVQVNALNEFSVNSEQYESALLAPSEVSSSFDFQRYLKNQGSAELAIYMLEEYTSENTSLLSCLEQAIAIDDTTDAEMAIKALLVNGKILAAENLIDLCDIWIRRLNIQGLDNNDKVQVSLLNNTILAVEAIAEHATAIA</sequence>
<comment type="caution">
    <text evidence="2">The sequence shown here is derived from an EMBL/GenBank/DDBJ whole genome shotgun (WGS) entry which is preliminary data.</text>
</comment>
<evidence type="ECO:0000313" key="2">
    <source>
        <dbReference type="EMBL" id="KGJ97322.1"/>
    </source>
</evidence>
<keyword evidence="1" id="KW-1133">Transmembrane helix</keyword>
<evidence type="ECO:0000313" key="3">
    <source>
        <dbReference type="Proteomes" id="UP000029868"/>
    </source>
</evidence>